<proteinExistence type="predicted"/>
<name>A0AAN5VLG5_CLODI</name>
<accession>A0AAN5VLG5</accession>
<protein>
    <submittedName>
        <fullName evidence="1">Uncharacterized protein</fullName>
    </submittedName>
</protein>
<organism evidence="1 2">
    <name type="scientific">Clostridioides difficile</name>
    <name type="common">Peptoclostridium difficile</name>
    <dbReference type="NCBI Taxonomy" id="1496"/>
    <lineage>
        <taxon>Bacteria</taxon>
        <taxon>Bacillati</taxon>
        <taxon>Bacillota</taxon>
        <taxon>Clostridia</taxon>
        <taxon>Peptostreptococcales</taxon>
        <taxon>Peptostreptococcaceae</taxon>
        <taxon>Clostridioides</taxon>
    </lineage>
</organism>
<dbReference type="EMBL" id="DAEPXK010000019">
    <property type="protein sequence ID" value="HBH1542530.1"/>
    <property type="molecule type" value="Genomic_DNA"/>
</dbReference>
<comment type="caution">
    <text evidence="1">The sequence shown here is derived from an EMBL/GenBank/DDBJ whole genome shotgun (WGS) entry which is preliminary data.</text>
</comment>
<evidence type="ECO:0000313" key="2">
    <source>
        <dbReference type="Proteomes" id="UP000878956"/>
    </source>
</evidence>
<dbReference type="RefSeq" id="WP_009899274.1">
    <property type="nucleotide sequence ID" value="NZ_FUQT01000003.1"/>
</dbReference>
<reference evidence="1" key="1">
    <citation type="journal article" date="2018" name="Genome Biol.">
        <title>SKESA: strategic k-mer extension for scrupulous assemblies.</title>
        <authorList>
            <person name="Souvorov A."/>
            <person name="Agarwala R."/>
            <person name="Lipman D.J."/>
        </authorList>
    </citation>
    <scope>NUCLEOTIDE SEQUENCE</scope>
    <source>
        <strain evidence="1">HN1000</strain>
    </source>
</reference>
<sequence length="86" mass="10396">MKITNKTKKEINCGNYYNTKEALELLEIGYNSFNKLMEENLVDVYAITLNNKDRYAYYFHEEDLYTVKFMLIMNGFYKKSRLRKVI</sequence>
<gene>
    <name evidence="1" type="ORF">KRM00_002014</name>
</gene>
<dbReference type="Proteomes" id="UP000878956">
    <property type="component" value="Unassembled WGS sequence"/>
</dbReference>
<reference evidence="1" key="2">
    <citation type="submission" date="2021-06" db="EMBL/GenBank/DDBJ databases">
        <authorList>
            <consortium name="NCBI Pathogen Detection Project"/>
        </authorList>
    </citation>
    <scope>NUCLEOTIDE SEQUENCE</scope>
    <source>
        <strain evidence="1">HN1000</strain>
    </source>
</reference>
<evidence type="ECO:0000313" key="1">
    <source>
        <dbReference type="EMBL" id="HBH1542530.1"/>
    </source>
</evidence>
<dbReference type="AlphaFoldDB" id="A0AAN5VLG5"/>